<name>A0A542XL72_SALAC</name>
<evidence type="ECO:0000313" key="1">
    <source>
        <dbReference type="EMBL" id="TQL36403.1"/>
    </source>
</evidence>
<evidence type="ECO:0000313" key="2">
    <source>
        <dbReference type="Proteomes" id="UP000315983"/>
    </source>
</evidence>
<dbReference type="EMBL" id="VFOL01000001">
    <property type="protein sequence ID" value="TQL36403.1"/>
    <property type="molecule type" value="Genomic_DNA"/>
</dbReference>
<protein>
    <submittedName>
        <fullName evidence="1">Uncharacterized protein</fullName>
    </submittedName>
</protein>
<accession>A0A542XL72</accession>
<reference evidence="1 2" key="1">
    <citation type="submission" date="2019-06" db="EMBL/GenBank/DDBJ databases">
        <title>Sequencing the genomes of 1000 actinobacteria strains.</title>
        <authorList>
            <person name="Klenk H.-P."/>
        </authorList>
    </citation>
    <scope>NUCLEOTIDE SEQUENCE [LARGE SCALE GENOMIC DNA]</scope>
    <source>
        <strain evidence="1 2">DSM 44819</strain>
    </source>
</reference>
<sequence>MTHDYLISLIRTAVPAGAGAALAWTVAEAGSS</sequence>
<comment type="caution">
    <text evidence="1">The sequence shown here is derived from an EMBL/GenBank/DDBJ whole genome shotgun (WGS) entry which is preliminary data.</text>
</comment>
<dbReference type="Proteomes" id="UP000315983">
    <property type="component" value="Unassembled WGS sequence"/>
</dbReference>
<proteinExistence type="predicted"/>
<dbReference type="AlphaFoldDB" id="A0A542XL72"/>
<gene>
    <name evidence="1" type="ORF">FB564_1497</name>
</gene>
<organism evidence="1 2">
    <name type="scientific">Salinispora arenicola</name>
    <dbReference type="NCBI Taxonomy" id="168697"/>
    <lineage>
        <taxon>Bacteria</taxon>
        <taxon>Bacillati</taxon>
        <taxon>Actinomycetota</taxon>
        <taxon>Actinomycetes</taxon>
        <taxon>Micromonosporales</taxon>
        <taxon>Micromonosporaceae</taxon>
        <taxon>Salinispora</taxon>
    </lineage>
</organism>